<dbReference type="Pfam" id="PF01522">
    <property type="entry name" value="Polysacc_deac_1"/>
    <property type="match status" value="1"/>
</dbReference>
<evidence type="ECO:0000313" key="8">
    <source>
        <dbReference type="Proteomes" id="UP000609064"/>
    </source>
</evidence>
<dbReference type="InterPro" id="IPR002509">
    <property type="entry name" value="NODB_dom"/>
</dbReference>
<dbReference type="InterPro" id="IPR001701">
    <property type="entry name" value="Glyco_hydro_9"/>
</dbReference>
<dbReference type="PROSITE" id="PS51677">
    <property type="entry name" value="NODB"/>
    <property type="match status" value="1"/>
</dbReference>
<dbReference type="Pfam" id="PF02927">
    <property type="entry name" value="CelD_N"/>
    <property type="match status" value="1"/>
</dbReference>
<dbReference type="AlphaFoldDB" id="A0A916YTN2"/>
<reference evidence="7" key="1">
    <citation type="journal article" date="2014" name="Int. J. Syst. Evol. Microbiol.">
        <title>Complete genome sequence of Corynebacterium casei LMG S-19264T (=DSM 44701T), isolated from a smear-ripened cheese.</title>
        <authorList>
            <consortium name="US DOE Joint Genome Institute (JGI-PGF)"/>
            <person name="Walter F."/>
            <person name="Albersmeier A."/>
            <person name="Kalinowski J."/>
            <person name="Ruckert C."/>
        </authorList>
    </citation>
    <scope>NUCLEOTIDE SEQUENCE</scope>
    <source>
        <strain evidence="7">CGMCC 1.15958</strain>
    </source>
</reference>
<keyword evidence="3" id="KW-0119">Carbohydrate metabolism</keyword>
<gene>
    <name evidence="7" type="ORF">GCM10011514_25650</name>
</gene>
<dbReference type="InterPro" id="IPR014756">
    <property type="entry name" value="Ig_E-set"/>
</dbReference>
<evidence type="ECO:0000256" key="3">
    <source>
        <dbReference type="ARBA" id="ARBA00023277"/>
    </source>
</evidence>
<dbReference type="SUPFAM" id="SSF81296">
    <property type="entry name" value="E set domains"/>
    <property type="match status" value="1"/>
</dbReference>
<dbReference type="SUPFAM" id="SSF88713">
    <property type="entry name" value="Glycoside hydrolase/deacetylase"/>
    <property type="match status" value="1"/>
</dbReference>
<sequence length="820" mass="93302">MKFINTLFFILTFTLLGTAQSYIRVNQLGYLPNSIKVAVVMSNPKSPIQSFEIRDALSEKIVLRSTKVRPSGQFGNFAATYRLDFSTLQKNGIYYIQTTDSQSPKFKISEDVYAGSADFLLKYMRQQRCGYNPFLKDSCHIHDGFRVYHPDPRKDSTFIDVKGGWHDASDYLQYTTTTANAVYQMLLAYKSNPAAFKDLYDARGLEGKNGIPDIIDEIKWGIDWLVKMNPAYGEMYNQIADDRDHQGLRLPNNDPTSYGKGKMRPVYFCTGKPQGAFQHKSRATGIASTAGKYASTFALGADVLQKFYPTLSKTLKTKALEAYDWGKKNPGACQTAPCRAPYFYEEDNWTDDMELAAAELSKLTANKTYLKDAVSFSKEETVTPWMINDTARHYQWYPFMNAGHYQTASQLTDNKAFITYYQKGLSAIEARAKKNPFLNGIPFIWCSNNLVTATLTQLNLYRKIGGKGFDEMEASLRDWLFGCNPWGTSMIVGLPKTGDFPEDPHSAFTYLKQYPIDGGLVDGPVRNSIFKGLKYVALRFPDEYVSFQSNMAVYHDDFGDYSTNEPTMDGTAALTYYLSSLETKKPLPTPTNLTISKGAITRFDTKTKTIRLVFTGHNFYEGGEKIQQTLNNEKIKASFFFTGDFYRNPECKLLITKLINDGHYLGGHSDKHLLYNDWTKRDSLLVSKQQFEDDLKANYAAMSTFGISQHKASYFMPPFEWYNETIANWTNAFGLKLINFTAGTGSNRDYTYPEMGNKYANNQTIMSDIIKYEQTSQDGLNGFILLVHLGTDPRRKEKFYDQLGELIKDFKKKGYKFERL</sequence>
<dbReference type="RefSeq" id="WP_188766501.1">
    <property type="nucleotide sequence ID" value="NZ_BMKK01000005.1"/>
</dbReference>
<dbReference type="GO" id="GO:0000272">
    <property type="term" value="P:polysaccharide catabolic process"/>
    <property type="evidence" value="ECO:0007669"/>
    <property type="project" value="UniProtKB-KW"/>
</dbReference>
<dbReference type="SUPFAM" id="SSF48208">
    <property type="entry name" value="Six-hairpin glycosidases"/>
    <property type="match status" value="1"/>
</dbReference>
<keyword evidence="2" id="KW-0378">Hydrolase</keyword>
<keyword evidence="4" id="KW-0326">Glycosidase</keyword>
<keyword evidence="5" id="KW-0624">Polysaccharide degradation</keyword>
<dbReference type="InterPro" id="IPR013783">
    <property type="entry name" value="Ig-like_fold"/>
</dbReference>
<dbReference type="GO" id="GO:0016810">
    <property type="term" value="F:hydrolase activity, acting on carbon-nitrogen (but not peptide) bonds"/>
    <property type="evidence" value="ECO:0007669"/>
    <property type="project" value="InterPro"/>
</dbReference>
<reference evidence="7" key="2">
    <citation type="submission" date="2020-09" db="EMBL/GenBank/DDBJ databases">
        <authorList>
            <person name="Sun Q."/>
            <person name="Zhou Y."/>
        </authorList>
    </citation>
    <scope>NUCLEOTIDE SEQUENCE</scope>
    <source>
        <strain evidence="7">CGMCC 1.15958</strain>
    </source>
</reference>
<feature type="domain" description="NodB homology" evidence="6">
    <location>
        <begin position="608"/>
        <end position="818"/>
    </location>
</feature>
<dbReference type="Gene3D" id="2.60.40.10">
    <property type="entry name" value="Immunoglobulins"/>
    <property type="match status" value="1"/>
</dbReference>
<dbReference type="InterPro" id="IPR012341">
    <property type="entry name" value="6hp_glycosidase-like_sf"/>
</dbReference>
<evidence type="ECO:0000256" key="2">
    <source>
        <dbReference type="ARBA" id="ARBA00022801"/>
    </source>
</evidence>
<dbReference type="CDD" id="cd02850">
    <property type="entry name" value="E_set_Cellulase_N"/>
    <property type="match status" value="1"/>
</dbReference>
<keyword evidence="8" id="KW-1185">Reference proteome</keyword>
<evidence type="ECO:0000256" key="1">
    <source>
        <dbReference type="ARBA" id="ARBA00007072"/>
    </source>
</evidence>
<evidence type="ECO:0000256" key="5">
    <source>
        <dbReference type="ARBA" id="ARBA00023326"/>
    </source>
</evidence>
<dbReference type="PANTHER" id="PTHR22298">
    <property type="entry name" value="ENDO-1,4-BETA-GLUCANASE"/>
    <property type="match status" value="1"/>
</dbReference>
<evidence type="ECO:0000313" key="7">
    <source>
        <dbReference type="EMBL" id="GGD60592.1"/>
    </source>
</evidence>
<dbReference type="Gene3D" id="1.50.10.10">
    <property type="match status" value="1"/>
</dbReference>
<dbReference type="CDD" id="cd10917">
    <property type="entry name" value="CE4_NodB_like_6s_7s"/>
    <property type="match status" value="1"/>
</dbReference>
<protein>
    <recommendedName>
        <fullName evidence="6">NodB homology domain-containing protein</fullName>
    </recommendedName>
</protein>
<comment type="similarity">
    <text evidence="1">Belongs to the glycosyl hydrolase 9 (cellulase E) family.</text>
</comment>
<accession>A0A916YTN2</accession>
<name>A0A916YTN2_9BACT</name>
<dbReference type="GO" id="GO:0008810">
    <property type="term" value="F:cellulase activity"/>
    <property type="evidence" value="ECO:0007669"/>
    <property type="project" value="InterPro"/>
</dbReference>
<dbReference type="InterPro" id="IPR011330">
    <property type="entry name" value="Glyco_hydro/deAcase_b/a-brl"/>
</dbReference>
<dbReference type="EMBL" id="BMKK01000005">
    <property type="protein sequence ID" value="GGD60592.1"/>
    <property type="molecule type" value="Genomic_DNA"/>
</dbReference>
<evidence type="ECO:0000259" key="6">
    <source>
        <dbReference type="PROSITE" id="PS51677"/>
    </source>
</evidence>
<dbReference type="InterPro" id="IPR004197">
    <property type="entry name" value="Cellulase_Ig-like"/>
</dbReference>
<dbReference type="Pfam" id="PF00759">
    <property type="entry name" value="Glyco_hydro_9"/>
    <property type="match status" value="1"/>
</dbReference>
<proteinExistence type="inferred from homology"/>
<evidence type="ECO:0000256" key="4">
    <source>
        <dbReference type="ARBA" id="ARBA00023295"/>
    </source>
</evidence>
<dbReference type="Gene3D" id="3.20.20.370">
    <property type="entry name" value="Glycoside hydrolase/deacetylase"/>
    <property type="match status" value="1"/>
</dbReference>
<comment type="caution">
    <text evidence="7">The sequence shown here is derived from an EMBL/GenBank/DDBJ whole genome shotgun (WGS) entry which is preliminary data.</text>
</comment>
<organism evidence="7 8">
    <name type="scientific">Emticicia aquatilis</name>
    <dbReference type="NCBI Taxonomy" id="1537369"/>
    <lineage>
        <taxon>Bacteria</taxon>
        <taxon>Pseudomonadati</taxon>
        <taxon>Bacteroidota</taxon>
        <taxon>Cytophagia</taxon>
        <taxon>Cytophagales</taxon>
        <taxon>Leadbetterellaceae</taxon>
        <taxon>Emticicia</taxon>
    </lineage>
</organism>
<dbReference type="InterPro" id="IPR008928">
    <property type="entry name" value="6-hairpin_glycosidase_sf"/>
</dbReference>
<dbReference type="Proteomes" id="UP000609064">
    <property type="component" value="Unassembled WGS sequence"/>
</dbReference>